<keyword evidence="3" id="KW-0808">Transferase</keyword>
<dbReference type="OrthoDB" id="63267at2759"/>
<gene>
    <name evidence="11" type="ORF">SteCoe_15986</name>
</gene>
<evidence type="ECO:0000259" key="9">
    <source>
        <dbReference type="PROSITE" id="PS50011"/>
    </source>
</evidence>
<dbReference type="FunFam" id="3.30.200.20:FF:000103">
    <property type="entry name" value="Protein kinase C"/>
    <property type="match status" value="1"/>
</dbReference>
<dbReference type="EMBL" id="MPUH01000314">
    <property type="protein sequence ID" value="OMJ83134.1"/>
    <property type="molecule type" value="Genomic_DNA"/>
</dbReference>
<dbReference type="PANTHER" id="PTHR24351">
    <property type="entry name" value="RIBOSOMAL PROTEIN S6 KINASE"/>
    <property type="match status" value="1"/>
</dbReference>
<dbReference type="Pfam" id="PF00069">
    <property type="entry name" value="Pkinase"/>
    <property type="match status" value="1"/>
</dbReference>
<evidence type="ECO:0000256" key="2">
    <source>
        <dbReference type="ARBA" id="ARBA00022553"/>
    </source>
</evidence>
<accession>A0A1R2C270</accession>
<dbReference type="AlphaFoldDB" id="A0A1R2C270"/>
<evidence type="ECO:0000256" key="1">
    <source>
        <dbReference type="ARBA" id="ARBA00022527"/>
    </source>
</evidence>
<dbReference type="InterPro" id="IPR011009">
    <property type="entry name" value="Kinase-like_dom_sf"/>
</dbReference>
<dbReference type="Gene3D" id="1.10.510.10">
    <property type="entry name" value="Transferase(Phosphotransferase) domain 1"/>
    <property type="match status" value="1"/>
</dbReference>
<evidence type="ECO:0000256" key="7">
    <source>
        <dbReference type="PROSITE-ProRule" id="PRU10141"/>
    </source>
</evidence>
<comment type="similarity">
    <text evidence="8">Belongs to the protein kinase superfamily.</text>
</comment>
<evidence type="ECO:0000256" key="8">
    <source>
        <dbReference type="RuleBase" id="RU000304"/>
    </source>
</evidence>
<feature type="binding site" evidence="7">
    <location>
        <position position="63"/>
    </location>
    <ligand>
        <name>ATP</name>
        <dbReference type="ChEBI" id="CHEBI:30616"/>
    </ligand>
</feature>
<dbReference type="Gene3D" id="3.30.200.20">
    <property type="entry name" value="Phosphorylase Kinase, domain 1"/>
    <property type="match status" value="1"/>
</dbReference>
<feature type="domain" description="AGC-kinase C-terminal" evidence="10">
    <location>
        <begin position="287"/>
        <end position="355"/>
    </location>
</feature>
<dbReference type="FunFam" id="1.10.510.10:FF:000008">
    <property type="entry name" value="Non-specific serine/threonine protein kinase"/>
    <property type="match status" value="1"/>
</dbReference>
<dbReference type="PROSITE" id="PS00108">
    <property type="entry name" value="PROTEIN_KINASE_ST"/>
    <property type="match status" value="1"/>
</dbReference>
<organism evidence="11 12">
    <name type="scientific">Stentor coeruleus</name>
    <dbReference type="NCBI Taxonomy" id="5963"/>
    <lineage>
        <taxon>Eukaryota</taxon>
        <taxon>Sar</taxon>
        <taxon>Alveolata</taxon>
        <taxon>Ciliophora</taxon>
        <taxon>Postciliodesmatophora</taxon>
        <taxon>Heterotrichea</taxon>
        <taxon>Heterotrichida</taxon>
        <taxon>Stentoridae</taxon>
        <taxon>Stentor</taxon>
    </lineage>
</organism>
<evidence type="ECO:0000256" key="5">
    <source>
        <dbReference type="ARBA" id="ARBA00022777"/>
    </source>
</evidence>
<dbReference type="CDD" id="cd05123">
    <property type="entry name" value="STKc_AGC"/>
    <property type="match status" value="1"/>
</dbReference>
<dbReference type="InterPro" id="IPR017441">
    <property type="entry name" value="Protein_kinase_ATP_BS"/>
</dbReference>
<evidence type="ECO:0008006" key="13">
    <source>
        <dbReference type="Google" id="ProtNLM"/>
    </source>
</evidence>
<dbReference type="InterPro" id="IPR000961">
    <property type="entry name" value="AGC-kinase_C"/>
</dbReference>
<evidence type="ECO:0000313" key="12">
    <source>
        <dbReference type="Proteomes" id="UP000187209"/>
    </source>
</evidence>
<keyword evidence="2" id="KW-0597">Phosphoprotein</keyword>
<evidence type="ECO:0000256" key="4">
    <source>
        <dbReference type="ARBA" id="ARBA00022741"/>
    </source>
</evidence>
<evidence type="ECO:0000256" key="6">
    <source>
        <dbReference type="ARBA" id="ARBA00022840"/>
    </source>
</evidence>
<dbReference type="InterPro" id="IPR045270">
    <property type="entry name" value="STKc_AGC"/>
</dbReference>
<feature type="domain" description="Protein kinase" evidence="9">
    <location>
        <begin position="34"/>
        <end position="286"/>
    </location>
</feature>
<comment type="caution">
    <text evidence="11">The sequence shown here is derived from an EMBL/GenBank/DDBJ whole genome shotgun (WGS) entry which is preliminary data.</text>
</comment>
<dbReference type="PROSITE" id="PS51285">
    <property type="entry name" value="AGC_KINASE_CTER"/>
    <property type="match status" value="1"/>
</dbReference>
<keyword evidence="4 7" id="KW-0547">Nucleotide-binding</keyword>
<sequence>MGNCCSSSEPIPLNGPYFEIPDKIESKSINIKCFNLISVLGQGSFGKVLLMEKKDTQKIYAIKTIQKQKLYNTKKKRHALMERQVLANVISPFVVKLHYAFQNSEKLYFVLDFMQGGDLYYHLSKYKCFTEEMVRFYAAEVVLALNDLHSCNVLYRDLKPENILMDSQGHVKLADFNLSKNIAENELTSTMCGTPEYISPEILKGSPHGKEVDFWGLGCVIYEMIEGKSPFYASNYKKLFSKIINGSFNFSDKFSVAAMDIISQLLTVQVKSRLSSIEKIKAHDFFRGIDWELAYMKKLIPPVVPVIEGRNDTRYFNPPIGIEASPRMNWDLYNKEGNSFRGFTYEDPNMTNEII</sequence>
<dbReference type="GO" id="GO:0004674">
    <property type="term" value="F:protein serine/threonine kinase activity"/>
    <property type="evidence" value="ECO:0007669"/>
    <property type="project" value="UniProtKB-KW"/>
</dbReference>
<keyword evidence="5" id="KW-0418">Kinase</keyword>
<dbReference type="InterPro" id="IPR000719">
    <property type="entry name" value="Prot_kinase_dom"/>
</dbReference>
<dbReference type="PROSITE" id="PS50011">
    <property type="entry name" value="PROTEIN_KINASE_DOM"/>
    <property type="match status" value="1"/>
</dbReference>
<name>A0A1R2C270_9CILI</name>
<dbReference type="Proteomes" id="UP000187209">
    <property type="component" value="Unassembled WGS sequence"/>
</dbReference>
<keyword evidence="1 8" id="KW-0723">Serine/threonine-protein kinase</keyword>
<evidence type="ECO:0000256" key="3">
    <source>
        <dbReference type="ARBA" id="ARBA00022679"/>
    </source>
</evidence>
<keyword evidence="12" id="KW-1185">Reference proteome</keyword>
<dbReference type="SMART" id="SM00220">
    <property type="entry name" value="S_TKc"/>
    <property type="match status" value="1"/>
</dbReference>
<keyword evidence="6 7" id="KW-0067">ATP-binding</keyword>
<reference evidence="11 12" key="1">
    <citation type="submission" date="2016-11" db="EMBL/GenBank/DDBJ databases">
        <title>The macronuclear genome of Stentor coeruleus: a giant cell with tiny introns.</title>
        <authorList>
            <person name="Slabodnick M."/>
            <person name="Ruby J.G."/>
            <person name="Reiff S.B."/>
            <person name="Swart E.C."/>
            <person name="Gosai S."/>
            <person name="Prabakaran S."/>
            <person name="Witkowska E."/>
            <person name="Larue G.E."/>
            <person name="Fisher S."/>
            <person name="Freeman R.M."/>
            <person name="Gunawardena J."/>
            <person name="Chu W."/>
            <person name="Stover N.A."/>
            <person name="Gregory B.D."/>
            <person name="Nowacki M."/>
            <person name="Derisi J."/>
            <person name="Roy S.W."/>
            <person name="Marshall W.F."/>
            <person name="Sood P."/>
        </authorList>
    </citation>
    <scope>NUCLEOTIDE SEQUENCE [LARGE SCALE GENOMIC DNA]</scope>
    <source>
        <strain evidence="11">WM001</strain>
    </source>
</reference>
<protein>
    <recommendedName>
        <fullName evidence="13">Protein kinase domain-containing protein</fullName>
    </recommendedName>
</protein>
<dbReference type="SUPFAM" id="SSF56112">
    <property type="entry name" value="Protein kinase-like (PK-like)"/>
    <property type="match status" value="1"/>
</dbReference>
<dbReference type="SMART" id="SM00133">
    <property type="entry name" value="S_TK_X"/>
    <property type="match status" value="1"/>
</dbReference>
<proteinExistence type="inferred from homology"/>
<dbReference type="GO" id="GO:0005524">
    <property type="term" value="F:ATP binding"/>
    <property type="evidence" value="ECO:0007669"/>
    <property type="project" value="UniProtKB-UniRule"/>
</dbReference>
<dbReference type="PROSITE" id="PS00107">
    <property type="entry name" value="PROTEIN_KINASE_ATP"/>
    <property type="match status" value="1"/>
</dbReference>
<evidence type="ECO:0000259" key="10">
    <source>
        <dbReference type="PROSITE" id="PS51285"/>
    </source>
</evidence>
<dbReference type="InterPro" id="IPR008271">
    <property type="entry name" value="Ser/Thr_kinase_AS"/>
</dbReference>
<evidence type="ECO:0000313" key="11">
    <source>
        <dbReference type="EMBL" id="OMJ83134.1"/>
    </source>
</evidence>